<reference evidence="3" key="1">
    <citation type="journal article" date="2019" name="Int. J. Syst. Evol. Microbiol.">
        <title>The Global Catalogue of Microorganisms (GCM) 10K type strain sequencing project: providing services to taxonomists for standard genome sequencing and annotation.</title>
        <authorList>
            <consortium name="The Broad Institute Genomics Platform"/>
            <consortium name="The Broad Institute Genome Sequencing Center for Infectious Disease"/>
            <person name="Wu L."/>
            <person name="Ma J."/>
        </authorList>
    </citation>
    <scope>NUCLEOTIDE SEQUENCE [LARGE SCALE GENOMIC DNA]</scope>
    <source>
        <strain evidence="3">JCM 4738</strain>
    </source>
</reference>
<comment type="caution">
    <text evidence="2">The sequence shown here is derived from an EMBL/GenBank/DDBJ whole genome shotgun (WGS) entry which is preliminary data.</text>
</comment>
<feature type="transmembrane region" description="Helical" evidence="1">
    <location>
        <begin position="125"/>
        <end position="147"/>
    </location>
</feature>
<keyword evidence="1" id="KW-1133">Transmembrane helix</keyword>
<name>A0ABQ3F442_9ACTN</name>
<feature type="transmembrane region" description="Helical" evidence="1">
    <location>
        <begin position="13"/>
        <end position="37"/>
    </location>
</feature>
<feature type="transmembrane region" description="Helical" evidence="1">
    <location>
        <begin position="153"/>
        <end position="175"/>
    </location>
</feature>
<accession>A0ABQ3F442</accession>
<keyword evidence="1" id="KW-0812">Transmembrane</keyword>
<gene>
    <name evidence="2" type="ORF">GCM10010347_58030</name>
</gene>
<dbReference type="EMBL" id="BMVP01000017">
    <property type="protein sequence ID" value="GHB79843.1"/>
    <property type="molecule type" value="Genomic_DNA"/>
</dbReference>
<proteinExistence type="predicted"/>
<organism evidence="2 3">
    <name type="scientific">Streptomyces cirratus</name>
    <dbReference type="NCBI Taxonomy" id="68187"/>
    <lineage>
        <taxon>Bacteria</taxon>
        <taxon>Bacillati</taxon>
        <taxon>Actinomycetota</taxon>
        <taxon>Actinomycetes</taxon>
        <taxon>Kitasatosporales</taxon>
        <taxon>Streptomycetaceae</taxon>
        <taxon>Streptomyces</taxon>
    </lineage>
</organism>
<keyword evidence="3" id="KW-1185">Reference proteome</keyword>
<evidence type="ECO:0000313" key="2">
    <source>
        <dbReference type="EMBL" id="GHB79843.1"/>
    </source>
</evidence>
<evidence type="ECO:0000256" key="1">
    <source>
        <dbReference type="SAM" id="Phobius"/>
    </source>
</evidence>
<evidence type="ECO:0000313" key="3">
    <source>
        <dbReference type="Proteomes" id="UP000642673"/>
    </source>
</evidence>
<feature type="transmembrane region" description="Helical" evidence="1">
    <location>
        <begin position="91"/>
        <end position="113"/>
    </location>
</feature>
<dbReference type="Proteomes" id="UP000642673">
    <property type="component" value="Unassembled WGS sequence"/>
</dbReference>
<sequence length="401" mass="43952">MLRQQDHPGRYRAYFRLLVIILLVEGVTFLASAIADISTFGKEQALSTLLRSVLAALSLAALAQVLHTKCGHPNHGWQLALPGFSRDRNPWHYPLVLLAQAAALPMLFIPIWIELKSPIMDGFDAPLLCLSILLFVYAVVLLMTALASGHVNFGWVALGSLLPLLGFAQFAYLTFYKPAYERPKVDVATRIEKVNSSRGVTRLLGTVTLQNKGEASADVLGAMFTVTGHRMESAEGMGAGKVSQLLDLSEPDRHHFGKFVSLLSFDDLMATGESLAPGESRTRSFVFDARDGGQNFVRLTVYVSTATPTGDSKLAPCKTQPRSSNVCTRTNFPASSWARKILGDDPFSLTTVHFASLPKGPPYLSTEYHSASRVQRKEAEAIDPLARNQFVQSIAEYRLDP</sequence>
<dbReference type="RefSeq" id="WP_190187196.1">
    <property type="nucleotide sequence ID" value="NZ_BMVP01000017.1"/>
</dbReference>
<keyword evidence="1" id="KW-0472">Membrane</keyword>
<protein>
    <submittedName>
        <fullName evidence="2">Uncharacterized protein</fullName>
    </submittedName>
</protein>